<keyword evidence="3" id="KW-1185">Reference proteome</keyword>
<feature type="compositionally biased region" description="Basic and acidic residues" evidence="1">
    <location>
        <begin position="39"/>
        <end position="68"/>
    </location>
</feature>
<organism evidence="2 3">
    <name type="scientific">Microthlaspi erraticum</name>
    <dbReference type="NCBI Taxonomy" id="1685480"/>
    <lineage>
        <taxon>Eukaryota</taxon>
        <taxon>Viridiplantae</taxon>
        <taxon>Streptophyta</taxon>
        <taxon>Embryophyta</taxon>
        <taxon>Tracheophyta</taxon>
        <taxon>Spermatophyta</taxon>
        <taxon>Magnoliopsida</taxon>
        <taxon>eudicotyledons</taxon>
        <taxon>Gunneridae</taxon>
        <taxon>Pentapetalae</taxon>
        <taxon>rosids</taxon>
        <taxon>malvids</taxon>
        <taxon>Brassicales</taxon>
        <taxon>Brassicaceae</taxon>
        <taxon>Coluteocarpeae</taxon>
        <taxon>Microthlaspi</taxon>
    </lineage>
</organism>
<dbReference type="EMBL" id="CACVBM020001309">
    <property type="protein sequence ID" value="CAA7044922.1"/>
    <property type="molecule type" value="Genomic_DNA"/>
</dbReference>
<evidence type="ECO:0000256" key="1">
    <source>
        <dbReference type="SAM" id="MobiDB-lite"/>
    </source>
</evidence>
<dbReference type="AlphaFoldDB" id="A0A6D2KAV1"/>
<dbReference type="Proteomes" id="UP000467841">
    <property type="component" value="Unassembled WGS sequence"/>
</dbReference>
<accession>A0A6D2KAV1</accession>
<sequence>MKIGFHKCEDKIQLATAQVAVVGSTVKKILHPMAQDYVKSNEEPVKSSEEHVKSSEEQVKSNDAEGKTDQPGAPVSIVHSPHSSKNGDKCDEKYVCRSRRLDLNKNK</sequence>
<reference evidence="2" key="1">
    <citation type="submission" date="2020-01" db="EMBL/GenBank/DDBJ databases">
        <authorList>
            <person name="Mishra B."/>
        </authorList>
    </citation>
    <scope>NUCLEOTIDE SEQUENCE [LARGE SCALE GENOMIC DNA]</scope>
</reference>
<feature type="region of interest" description="Disordered" evidence="1">
    <location>
        <begin position="37"/>
        <end position="91"/>
    </location>
</feature>
<protein>
    <submittedName>
        <fullName evidence="2">Uncharacterized protein</fullName>
    </submittedName>
</protein>
<gene>
    <name evidence="2" type="ORF">MERR_LOCUS32157</name>
</gene>
<proteinExistence type="predicted"/>
<evidence type="ECO:0000313" key="3">
    <source>
        <dbReference type="Proteomes" id="UP000467841"/>
    </source>
</evidence>
<comment type="caution">
    <text evidence="2">The sequence shown here is derived from an EMBL/GenBank/DDBJ whole genome shotgun (WGS) entry which is preliminary data.</text>
</comment>
<name>A0A6D2KAV1_9BRAS</name>
<evidence type="ECO:0000313" key="2">
    <source>
        <dbReference type="EMBL" id="CAA7044922.1"/>
    </source>
</evidence>